<keyword evidence="11" id="KW-0472">Membrane</keyword>
<dbReference type="CDD" id="cd04188">
    <property type="entry name" value="DPG_synthase"/>
    <property type="match status" value="1"/>
</dbReference>
<evidence type="ECO:0000256" key="4">
    <source>
        <dbReference type="ARBA" id="ARBA00012583"/>
    </source>
</evidence>
<dbReference type="Gene3D" id="3.90.550.10">
    <property type="entry name" value="Spore Coat Polysaccharide Biosynthesis Protein SpsA, Chain A"/>
    <property type="match status" value="1"/>
</dbReference>
<sequence>MLPETTIVIAAYNEQQRLPATLRKIQAYLAAKQLEAEVVVVDDGSTDGTASLVRELAQRMPGLRLISYPRNRGKGYALRQGVQASRGKLVLVSDADLSTPIEELETLKRLLAARSHHIAIGSRALPQSDVVEAQPPWRRRMGRLFNKAVRLLITDEFADTQCGFKLFHGEVARRLFRQARIDRFAYDVEILALARRYGYSVAEVPIRWRNCTASKVNPALDSLQMLGDLVKIRLNVGRQQDTLVQLEKLRSRSLNS</sequence>
<keyword evidence="6 14" id="KW-0808">Transferase</keyword>
<evidence type="ECO:0000256" key="10">
    <source>
        <dbReference type="ARBA" id="ARBA00022989"/>
    </source>
</evidence>
<evidence type="ECO:0000256" key="2">
    <source>
        <dbReference type="ARBA" id="ARBA00004922"/>
    </source>
</evidence>
<evidence type="ECO:0000256" key="12">
    <source>
        <dbReference type="ARBA" id="ARBA00045097"/>
    </source>
</evidence>
<proteinExistence type="inferred from homology"/>
<keyword evidence="9" id="KW-0735">Signal-anchor</keyword>
<keyword evidence="7" id="KW-0812">Transmembrane</keyword>
<evidence type="ECO:0000313" key="14">
    <source>
        <dbReference type="EMBL" id="ACH38070.1"/>
    </source>
</evidence>
<dbReference type="PANTHER" id="PTHR10859:SF91">
    <property type="entry name" value="DOLICHYL-PHOSPHATE BETA-GLUCOSYLTRANSFERASE"/>
    <property type="match status" value="1"/>
</dbReference>
<dbReference type="AlphaFoldDB" id="B5EGK5"/>
<dbReference type="Proteomes" id="UP000008825">
    <property type="component" value="Chromosome"/>
</dbReference>
<dbReference type="Pfam" id="PF00535">
    <property type="entry name" value="Glycos_transf_2"/>
    <property type="match status" value="1"/>
</dbReference>
<keyword evidence="10" id="KW-1133">Transmembrane helix</keyword>
<evidence type="ECO:0000313" key="15">
    <source>
        <dbReference type="Proteomes" id="UP000008825"/>
    </source>
</evidence>
<dbReference type="SUPFAM" id="SSF53448">
    <property type="entry name" value="Nucleotide-diphospho-sugar transferases"/>
    <property type="match status" value="1"/>
</dbReference>
<gene>
    <name evidence="14" type="ordered locus">Gbem_1049</name>
</gene>
<reference evidence="14 15" key="2">
    <citation type="journal article" date="2010" name="BMC Genomics">
        <title>The genome of Geobacter bemidjiensis, exemplar for the subsurface clade of Geobacter species that predominate in Fe(III)-reducing subsurface environments.</title>
        <authorList>
            <person name="Aklujkar M."/>
            <person name="Young N.D."/>
            <person name="Holmes D."/>
            <person name="Chavan M."/>
            <person name="Risso C."/>
            <person name="Kiss H.E."/>
            <person name="Han C.S."/>
            <person name="Land M.L."/>
            <person name="Lovley D.R."/>
        </authorList>
    </citation>
    <scope>NUCLEOTIDE SEQUENCE [LARGE SCALE GENOMIC DNA]</scope>
    <source>
        <strain evidence="15">ATCC BAA-1014 / DSM 16622 / JCM 12645 / Bem</strain>
    </source>
</reference>
<dbReference type="KEGG" id="gbm:Gbem_1049"/>
<dbReference type="CAZy" id="GT2">
    <property type="family name" value="Glycosyltransferase Family 2"/>
</dbReference>
<dbReference type="GO" id="GO:0004581">
    <property type="term" value="F:dolichyl-phosphate beta-glucosyltransferase activity"/>
    <property type="evidence" value="ECO:0007669"/>
    <property type="project" value="UniProtKB-EC"/>
</dbReference>
<dbReference type="EC" id="2.4.1.117" evidence="4"/>
<dbReference type="HOGENOM" id="CLU_033536_9_0_7"/>
<feature type="domain" description="Glycosyltransferase 2-like" evidence="13">
    <location>
        <begin position="6"/>
        <end position="176"/>
    </location>
</feature>
<comment type="catalytic activity">
    <reaction evidence="12">
        <text>a di-trans,poly-cis-dolichyl phosphate + UDP-alpha-D-glucose = a di-trans,poly-cis-dolichyl beta-D-glucosyl phosphate + UDP</text>
        <dbReference type="Rhea" id="RHEA:15401"/>
        <dbReference type="Rhea" id="RHEA-COMP:19498"/>
        <dbReference type="Rhea" id="RHEA-COMP:19502"/>
        <dbReference type="ChEBI" id="CHEBI:57525"/>
        <dbReference type="ChEBI" id="CHEBI:57683"/>
        <dbReference type="ChEBI" id="CHEBI:58223"/>
        <dbReference type="ChEBI" id="CHEBI:58885"/>
        <dbReference type="EC" id="2.4.1.117"/>
    </reaction>
    <physiologicalReaction direction="left-to-right" evidence="12">
        <dbReference type="Rhea" id="RHEA:15402"/>
    </physiologicalReaction>
</comment>
<name>B5EGK5_CITBB</name>
<evidence type="ECO:0000256" key="11">
    <source>
        <dbReference type="ARBA" id="ARBA00023136"/>
    </source>
</evidence>
<reference evidence="14 15" key="1">
    <citation type="submission" date="2008-07" db="EMBL/GenBank/DDBJ databases">
        <title>Complete sequence of Geobacter bemidjiensis BEM.</title>
        <authorList>
            <consortium name="US DOE Joint Genome Institute"/>
            <person name="Lucas S."/>
            <person name="Copeland A."/>
            <person name="Lapidus A."/>
            <person name="Glavina del Rio T."/>
            <person name="Dalin E."/>
            <person name="Tice H."/>
            <person name="Bruce D."/>
            <person name="Goodwin L."/>
            <person name="Pitluck S."/>
            <person name="Kiss H."/>
            <person name="Brettin T."/>
            <person name="Detter J.C."/>
            <person name="Han C."/>
            <person name="Kuske C.R."/>
            <person name="Schmutz J."/>
            <person name="Larimer F."/>
            <person name="Land M."/>
            <person name="Hauser L."/>
            <person name="Kyrpides N."/>
            <person name="Lykidis A."/>
            <person name="Lovley D."/>
            <person name="Richardson P."/>
        </authorList>
    </citation>
    <scope>NUCLEOTIDE SEQUENCE [LARGE SCALE GENOMIC DNA]</scope>
    <source>
        <strain evidence="15">ATCC BAA-1014 / DSM 16622 / JCM 12645 / Bem</strain>
    </source>
</reference>
<dbReference type="InterPro" id="IPR029044">
    <property type="entry name" value="Nucleotide-diphossugar_trans"/>
</dbReference>
<comment type="subcellular location">
    <subcellularLocation>
        <location evidence="1">Endoplasmic reticulum membrane</location>
        <topology evidence="1">Single-pass membrane protein</topology>
    </subcellularLocation>
</comment>
<dbReference type="PANTHER" id="PTHR10859">
    <property type="entry name" value="GLYCOSYL TRANSFERASE"/>
    <property type="match status" value="1"/>
</dbReference>
<dbReference type="RefSeq" id="WP_012529483.1">
    <property type="nucleotide sequence ID" value="NC_011146.1"/>
</dbReference>
<keyword evidence="8" id="KW-0256">Endoplasmic reticulum</keyword>
<protein>
    <recommendedName>
        <fullName evidence="4">dolichyl-phosphate beta-glucosyltransferase</fullName>
        <ecNumber evidence="4">2.4.1.117</ecNumber>
    </recommendedName>
</protein>
<comment type="pathway">
    <text evidence="2">Protein modification; protein glycosylation.</text>
</comment>
<dbReference type="InterPro" id="IPR035518">
    <property type="entry name" value="DPG_synthase"/>
</dbReference>
<dbReference type="STRING" id="404380.Gbem_1049"/>
<dbReference type="EMBL" id="CP001124">
    <property type="protein sequence ID" value="ACH38070.1"/>
    <property type="molecule type" value="Genomic_DNA"/>
</dbReference>
<dbReference type="OrthoDB" id="9802649at2"/>
<dbReference type="GO" id="GO:0006487">
    <property type="term" value="P:protein N-linked glycosylation"/>
    <property type="evidence" value="ECO:0007669"/>
    <property type="project" value="TreeGrafter"/>
</dbReference>
<evidence type="ECO:0000256" key="7">
    <source>
        <dbReference type="ARBA" id="ARBA00022692"/>
    </source>
</evidence>
<keyword evidence="5" id="KW-0328">Glycosyltransferase</keyword>
<evidence type="ECO:0000256" key="3">
    <source>
        <dbReference type="ARBA" id="ARBA00006739"/>
    </source>
</evidence>
<evidence type="ECO:0000256" key="9">
    <source>
        <dbReference type="ARBA" id="ARBA00022968"/>
    </source>
</evidence>
<keyword evidence="15" id="KW-1185">Reference proteome</keyword>
<comment type="similarity">
    <text evidence="3">Belongs to the glycosyltransferase 2 family.</text>
</comment>
<evidence type="ECO:0000256" key="1">
    <source>
        <dbReference type="ARBA" id="ARBA00004389"/>
    </source>
</evidence>
<evidence type="ECO:0000256" key="5">
    <source>
        <dbReference type="ARBA" id="ARBA00022676"/>
    </source>
</evidence>
<organism evidence="14 15">
    <name type="scientific">Citrifermentans bemidjiense (strain ATCC BAA-1014 / DSM 16622 / JCM 12645 / Bem)</name>
    <name type="common">Geobacter bemidjiensis</name>
    <dbReference type="NCBI Taxonomy" id="404380"/>
    <lineage>
        <taxon>Bacteria</taxon>
        <taxon>Pseudomonadati</taxon>
        <taxon>Thermodesulfobacteriota</taxon>
        <taxon>Desulfuromonadia</taxon>
        <taxon>Geobacterales</taxon>
        <taxon>Geobacteraceae</taxon>
        <taxon>Citrifermentans</taxon>
    </lineage>
</organism>
<accession>B5EGK5</accession>
<evidence type="ECO:0000256" key="6">
    <source>
        <dbReference type="ARBA" id="ARBA00022679"/>
    </source>
</evidence>
<evidence type="ECO:0000256" key="8">
    <source>
        <dbReference type="ARBA" id="ARBA00022824"/>
    </source>
</evidence>
<dbReference type="InterPro" id="IPR001173">
    <property type="entry name" value="Glyco_trans_2-like"/>
</dbReference>
<dbReference type="eggNOG" id="COG1215">
    <property type="taxonomic scope" value="Bacteria"/>
</dbReference>
<evidence type="ECO:0000259" key="13">
    <source>
        <dbReference type="Pfam" id="PF00535"/>
    </source>
</evidence>